<dbReference type="AlphaFoldDB" id="A0A5A8E601"/>
<evidence type="ECO:0000256" key="2">
    <source>
        <dbReference type="SAM" id="MobiDB-lite"/>
    </source>
</evidence>
<comment type="caution">
    <text evidence="3">The sequence shown here is derived from an EMBL/GenBank/DDBJ whole genome shotgun (WGS) entry which is preliminary data.</text>
</comment>
<keyword evidence="1" id="KW-0175">Coiled coil</keyword>
<evidence type="ECO:0000256" key="1">
    <source>
        <dbReference type="SAM" id="Coils"/>
    </source>
</evidence>
<accession>A0A5A8E601</accession>
<organism evidence="3 4">
    <name type="scientific">Cafeteria roenbergensis</name>
    <name type="common">Marine flagellate</name>
    <dbReference type="NCBI Taxonomy" id="33653"/>
    <lineage>
        <taxon>Eukaryota</taxon>
        <taxon>Sar</taxon>
        <taxon>Stramenopiles</taxon>
        <taxon>Bigyra</taxon>
        <taxon>Opalozoa</taxon>
        <taxon>Bicosoecida</taxon>
        <taxon>Cafeteriaceae</taxon>
        <taxon>Cafeteria</taxon>
    </lineage>
</organism>
<gene>
    <name evidence="3" type="ORF">FNF27_05654</name>
</gene>
<proteinExistence type="predicted"/>
<evidence type="ECO:0000313" key="3">
    <source>
        <dbReference type="EMBL" id="KAA0172899.1"/>
    </source>
</evidence>
<dbReference type="Proteomes" id="UP000322899">
    <property type="component" value="Unassembled WGS sequence"/>
</dbReference>
<dbReference type="EMBL" id="VLTO01000041">
    <property type="protein sequence ID" value="KAA0172899.1"/>
    <property type="molecule type" value="Genomic_DNA"/>
</dbReference>
<feature type="region of interest" description="Disordered" evidence="2">
    <location>
        <begin position="372"/>
        <end position="395"/>
    </location>
</feature>
<evidence type="ECO:0000313" key="4">
    <source>
        <dbReference type="Proteomes" id="UP000322899"/>
    </source>
</evidence>
<feature type="coiled-coil region" evidence="1">
    <location>
        <begin position="563"/>
        <end position="590"/>
    </location>
</feature>
<name>A0A5A8E601_CAFRO</name>
<sequence>MYLGKALRSIIPKVIGPVLTGFDGETCRVAGASAHILCDFQDLDMKSDCVLKMSNAFQDLTSSSAGKVVSCYALALSRFGQQIFPGALGLECMKVLSAPQKVADQQVKAMEGFLKSRLEQIISRVDMIISTVVGFADSFVKGLITMALSAAPFGPPTSPAQAARLATERVRLARDAKLALGLANQSYWAIKMERFASKVGFNLKDVVDGKGYVGAIQDMATMRSLHAAWLASRNFVAFARDELGKAEDSHDTALGHREPDGGGCLPLRCPLPGGPFAELGNRIAKLADTIKDGLQMASVPNPPLPGLDTDVPNFDMSFSLPPLPPKPSMDFGPGPVPDIQVPDVPVISVPSVPPMPAMPNLDDIDLPVQDFGGEQSPAPSPAPIESLASSTGGGIEQPLRALEDKDLSPLARAAEVELILAAEADSLAELHATAARLALRCSRAKRTGEQRAYCQAAPRRAAEHARRMARLVAEAAKNTATRIAIKAKETAKRAAAAAKDTAVATAQAAAFTALSAGILPAKQIPEVQVAKRTIAKLKAKMFKAADAATAAMDSCRARTLALVKQANTEMEAASRAVAKTESQLKRLGSADELRDSISAKRALLDQSKAKVAQARAAISDVMRASHRSTKERQKAVAWAKADMSRAAILADEQELQLLDAGLSLKEHARLERVLARQSAALDACKVSLKLAEREDFVVAKLSATIAKTVAIPDDTDCFGTMVLVSKASSSSSGPDPAETPSASEDKTACGFMSAICPRAATAPHAASADPDDARDDVDSVVWAAPRDSGLPNQMYSPDPVNMPFQASVGLYFIPKPWLEQASGDTCSCPCPVPGHSRLDLQDCIDLAKQQQEERDLDGADRRAGAKEMDMMSLYYAAKGNFDAAMLVFEPIPPPIVTE</sequence>
<protein>
    <submittedName>
        <fullName evidence="3">Uncharacterized protein</fullName>
    </submittedName>
</protein>
<reference evidence="3 4" key="1">
    <citation type="submission" date="2019-07" db="EMBL/GenBank/DDBJ databases">
        <title>Genomes of Cafeteria roenbergensis.</title>
        <authorList>
            <person name="Fischer M.G."/>
            <person name="Hackl T."/>
            <person name="Roman M."/>
        </authorList>
    </citation>
    <scope>NUCLEOTIDE SEQUENCE [LARGE SCALE GENOMIC DNA]</scope>
    <source>
        <strain evidence="3 4">E4-10P</strain>
    </source>
</reference>